<dbReference type="PROSITE" id="PS00719">
    <property type="entry name" value="GLYCOSYL_HYDROL_F2_1"/>
    <property type="match status" value="1"/>
</dbReference>
<dbReference type="InterPro" id="IPR006104">
    <property type="entry name" value="Glyco_hydro_2_N"/>
</dbReference>
<dbReference type="GO" id="GO:0004566">
    <property type="term" value="F:beta-glucuronidase activity"/>
    <property type="evidence" value="ECO:0007669"/>
    <property type="project" value="UniProtKB-EC"/>
</dbReference>
<dbReference type="InterPro" id="IPR023230">
    <property type="entry name" value="Glyco_hydro_2_CS"/>
</dbReference>
<dbReference type="InterPro" id="IPR013783">
    <property type="entry name" value="Ig-like_fold"/>
</dbReference>
<dbReference type="GO" id="GO:0019391">
    <property type="term" value="P:glucuronoside catabolic process"/>
    <property type="evidence" value="ECO:0007669"/>
    <property type="project" value="TreeGrafter"/>
</dbReference>
<sequence length="612" mass="69467">MLKPQATSTRDVFTLDGVWNFALASTTDIEAEQVWKHAIPPTRQVPVPSSYNDIFVDQAIRDHVGWVYYQRRVTVPRGWSNEPYFLRFDAVTHRGRVYVDDQFVTEHTGGYTPFEADITHLVAVGQSFRLTVAVDNVLTWETIPPGRVETLKNGQRKQHYQHDFFNYSGIARSVSLCCVPQNFIDDITITTDASEDCHTGFINFEVKANQPIDSRRYNVVLEDEDGNTVNQTCGPKGQILVDSVHLWQPGAAYLYQLRVNIVGDGNDDEILDTYQVAVGVRSVKVQGNQFLINHKPFYFTGFGKHEDTPVRGKGHDPAFMIHDFQLMDWMGANSFRTSHYPYAEEVLDYADRHGIVVIDETAAVGLNLAIVAGLFGWKNTPTFSPETINDNTRATHAQAIRELIARDKNHPCVVMWAIANEPASAETGVREYMEPLVALTRELDPTRPVCFANEAQAPPEKDLISDLFDVLCLNRYYGWYLHTGDLKSAELGLEADLRSWEAKYTKPIIMTEYGADTQVGLHSVYDCPWSEEYQTDLLNMTHRVFDRIESLVGEHVWNFADFGCPSTFIFRVDGNKKGVFTRDRKPKSAAHVLRKRWIERRDAKNAKDAIGS</sequence>
<dbReference type="InterPro" id="IPR006101">
    <property type="entry name" value="Glyco_hydro_2"/>
</dbReference>
<dbReference type="PANTHER" id="PTHR10066">
    <property type="entry name" value="BETA-GLUCURONIDASE"/>
    <property type="match status" value="1"/>
</dbReference>
<comment type="similarity">
    <text evidence="1 6">Belongs to the glycosyl hydrolase 2 family.</text>
</comment>
<dbReference type="Pfam" id="PF00703">
    <property type="entry name" value="Glyco_hydro_2"/>
    <property type="match status" value="1"/>
</dbReference>
<keyword evidence="4 6" id="KW-0378">Hydrolase</keyword>
<keyword evidence="11" id="KW-1185">Reference proteome</keyword>
<comment type="caution">
    <text evidence="10">The sequence shown here is derived from an EMBL/GenBank/DDBJ whole genome shotgun (WGS) entry which is preliminary data.</text>
</comment>
<dbReference type="InterPro" id="IPR017853">
    <property type="entry name" value="GH"/>
</dbReference>
<evidence type="ECO:0000313" key="10">
    <source>
        <dbReference type="EMBL" id="KAH7143441.1"/>
    </source>
</evidence>
<dbReference type="GO" id="GO:0030246">
    <property type="term" value="F:carbohydrate binding"/>
    <property type="evidence" value="ECO:0007669"/>
    <property type="project" value="TreeGrafter"/>
</dbReference>
<evidence type="ECO:0000256" key="1">
    <source>
        <dbReference type="ARBA" id="ARBA00007401"/>
    </source>
</evidence>
<dbReference type="EC" id="3.2.1.31" evidence="2"/>
<evidence type="ECO:0000256" key="5">
    <source>
        <dbReference type="ARBA" id="ARBA00023295"/>
    </source>
</evidence>
<dbReference type="Pfam" id="PF02836">
    <property type="entry name" value="Glyco_hydro_2_C"/>
    <property type="match status" value="1"/>
</dbReference>
<evidence type="ECO:0000256" key="2">
    <source>
        <dbReference type="ARBA" id="ARBA00012761"/>
    </source>
</evidence>
<dbReference type="FunFam" id="3.20.20.80:FF:000080">
    <property type="entry name" value="Beta-glucuronidase UidA"/>
    <property type="match status" value="1"/>
</dbReference>
<dbReference type="Gene3D" id="2.60.40.10">
    <property type="entry name" value="Immunoglobulins"/>
    <property type="match status" value="1"/>
</dbReference>
<feature type="domain" description="Glycosyl hydrolases family 2 sugar binding" evidence="9">
    <location>
        <begin position="14"/>
        <end position="180"/>
    </location>
</feature>
<feature type="domain" description="Glycoside hydrolase family 2 immunoglobulin-like beta-sandwich" evidence="7">
    <location>
        <begin position="183"/>
        <end position="281"/>
    </location>
</feature>
<evidence type="ECO:0000259" key="7">
    <source>
        <dbReference type="Pfam" id="PF00703"/>
    </source>
</evidence>
<evidence type="ECO:0000256" key="4">
    <source>
        <dbReference type="ARBA" id="ARBA00022801"/>
    </source>
</evidence>
<evidence type="ECO:0000259" key="9">
    <source>
        <dbReference type="Pfam" id="PF02837"/>
    </source>
</evidence>
<dbReference type="InterPro" id="IPR006102">
    <property type="entry name" value="Ig-like_GH2"/>
</dbReference>
<organism evidence="10 11">
    <name type="scientific">Dactylonectria macrodidyma</name>
    <dbReference type="NCBI Taxonomy" id="307937"/>
    <lineage>
        <taxon>Eukaryota</taxon>
        <taxon>Fungi</taxon>
        <taxon>Dikarya</taxon>
        <taxon>Ascomycota</taxon>
        <taxon>Pezizomycotina</taxon>
        <taxon>Sordariomycetes</taxon>
        <taxon>Hypocreomycetidae</taxon>
        <taxon>Hypocreales</taxon>
        <taxon>Nectriaceae</taxon>
        <taxon>Dactylonectria</taxon>
    </lineage>
</organism>
<keyword evidence="5 6" id="KW-0326">Glycosidase</keyword>
<dbReference type="AlphaFoldDB" id="A0A9P9ERW4"/>
<accession>A0A9P9ERW4</accession>
<dbReference type="EMBL" id="JAGMUV010000009">
    <property type="protein sequence ID" value="KAH7143441.1"/>
    <property type="molecule type" value="Genomic_DNA"/>
</dbReference>
<feature type="domain" description="Glycoside hydrolase family 2 catalytic" evidence="8">
    <location>
        <begin position="283"/>
        <end position="598"/>
    </location>
</feature>
<reference evidence="10" key="1">
    <citation type="journal article" date="2021" name="Nat. Commun.">
        <title>Genetic determinants of endophytism in the Arabidopsis root mycobiome.</title>
        <authorList>
            <person name="Mesny F."/>
            <person name="Miyauchi S."/>
            <person name="Thiergart T."/>
            <person name="Pickel B."/>
            <person name="Atanasova L."/>
            <person name="Karlsson M."/>
            <person name="Huettel B."/>
            <person name="Barry K.W."/>
            <person name="Haridas S."/>
            <person name="Chen C."/>
            <person name="Bauer D."/>
            <person name="Andreopoulos W."/>
            <person name="Pangilinan J."/>
            <person name="LaButti K."/>
            <person name="Riley R."/>
            <person name="Lipzen A."/>
            <person name="Clum A."/>
            <person name="Drula E."/>
            <person name="Henrissat B."/>
            <person name="Kohler A."/>
            <person name="Grigoriev I.V."/>
            <person name="Martin F.M."/>
            <person name="Hacquard S."/>
        </authorList>
    </citation>
    <scope>NUCLEOTIDE SEQUENCE</scope>
    <source>
        <strain evidence="10">MPI-CAGE-AT-0147</strain>
    </source>
</reference>
<dbReference type="OrthoDB" id="408532at2759"/>
<dbReference type="InterPro" id="IPR008979">
    <property type="entry name" value="Galactose-bd-like_sf"/>
</dbReference>
<dbReference type="Gene3D" id="2.60.120.260">
    <property type="entry name" value="Galactose-binding domain-like"/>
    <property type="match status" value="1"/>
</dbReference>
<name>A0A9P9ERW4_9HYPO</name>
<dbReference type="PANTHER" id="PTHR10066:SF67">
    <property type="entry name" value="BETA-GLUCURONIDASE"/>
    <property type="match status" value="1"/>
</dbReference>
<evidence type="ECO:0000313" key="11">
    <source>
        <dbReference type="Proteomes" id="UP000738349"/>
    </source>
</evidence>
<dbReference type="FunFam" id="2.60.120.260:FF:000027">
    <property type="entry name" value="Beta-glucuronidase"/>
    <property type="match status" value="1"/>
</dbReference>
<proteinExistence type="inferred from homology"/>
<gene>
    <name evidence="10" type="ORF">EDB81DRAFT_499015</name>
</gene>
<dbReference type="Gene3D" id="3.20.20.80">
    <property type="entry name" value="Glycosidases"/>
    <property type="match status" value="1"/>
</dbReference>
<dbReference type="SUPFAM" id="SSF49303">
    <property type="entry name" value="beta-Galactosidase/glucuronidase domain"/>
    <property type="match status" value="1"/>
</dbReference>
<evidence type="ECO:0000256" key="3">
    <source>
        <dbReference type="ARBA" id="ARBA00016205"/>
    </source>
</evidence>
<dbReference type="NCBIfam" id="NF007538">
    <property type="entry name" value="PRK10150.1"/>
    <property type="match status" value="1"/>
</dbReference>
<dbReference type="SUPFAM" id="SSF49785">
    <property type="entry name" value="Galactose-binding domain-like"/>
    <property type="match status" value="1"/>
</dbReference>
<dbReference type="GO" id="GO:0005975">
    <property type="term" value="P:carbohydrate metabolic process"/>
    <property type="evidence" value="ECO:0007669"/>
    <property type="project" value="InterPro"/>
</dbReference>
<protein>
    <recommendedName>
        <fullName evidence="3">Beta-glucuronidase</fullName>
        <ecNumber evidence="2">3.2.1.31</ecNumber>
    </recommendedName>
</protein>
<dbReference type="PRINTS" id="PR00132">
    <property type="entry name" value="GLHYDRLASE2"/>
</dbReference>
<dbReference type="Pfam" id="PF02837">
    <property type="entry name" value="Glyco_hydro_2_N"/>
    <property type="match status" value="1"/>
</dbReference>
<evidence type="ECO:0000256" key="6">
    <source>
        <dbReference type="RuleBase" id="RU361154"/>
    </source>
</evidence>
<evidence type="ECO:0000259" key="8">
    <source>
        <dbReference type="Pfam" id="PF02836"/>
    </source>
</evidence>
<dbReference type="InterPro" id="IPR006103">
    <property type="entry name" value="Glyco_hydro_2_cat"/>
</dbReference>
<dbReference type="Proteomes" id="UP000738349">
    <property type="component" value="Unassembled WGS sequence"/>
</dbReference>
<dbReference type="SUPFAM" id="SSF51445">
    <property type="entry name" value="(Trans)glycosidases"/>
    <property type="match status" value="1"/>
</dbReference>
<dbReference type="InterPro" id="IPR036156">
    <property type="entry name" value="Beta-gal/glucu_dom_sf"/>
</dbReference>